<keyword evidence="3" id="KW-0560">Oxidoreductase</keyword>
<keyword evidence="2" id="KW-0288">FMN</keyword>
<dbReference type="Pfam" id="PF00296">
    <property type="entry name" value="Bac_luciferase"/>
    <property type="match status" value="1"/>
</dbReference>
<evidence type="ECO:0000256" key="3">
    <source>
        <dbReference type="ARBA" id="ARBA00023002"/>
    </source>
</evidence>
<comment type="caution">
    <text evidence="6">The sequence shown here is derived from an EMBL/GenBank/DDBJ whole genome shotgun (WGS) entry which is preliminary data.</text>
</comment>
<feature type="domain" description="Luciferase-like" evidence="5">
    <location>
        <begin position="9"/>
        <end position="296"/>
    </location>
</feature>
<dbReference type="PANTHER" id="PTHR42847:SF4">
    <property type="entry name" value="ALKANESULFONATE MONOOXYGENASE-RELATED"/>
    <property type="match status" value="1"/>
</dbReference>
<dbReference type="InterPro" id="IPR050172">
    <property type="entry name" value="SsuD_RutA_monooxygenase"/>
</dbReference>
<dbReference type="PANTHER" id="PTHR42847">
    <property type="entry name" value="ALKANESULFONATE MONOOXYGENASE"/>
    <property type="match status" value="1"/>
</dbReference>
<dbReference type="SUPFAM" id="SSF51679">
    <property type="entry name" value="Bacterial luciferase-like"/>
    <property type="match status" value="1"/>
</dbReference>
<keyword evidence="4" id="KW-0503">Monooxygenase</keyword>
<dbReference type="Proteomes" id="UP000722989">
    <property type="component" value="Unassembled WGS sequence"/>
</dbReference>
<dbReference type="InterPro" id="IPR011251">
    <property type="entry name" value="Luciferase-like_dom"/>
</dbReference>
<dbReference type="EMBL" id="JAATVY010000014">
    <property type="protein sequence ID" value="NJC71871.1"/>
    <property type="molecule type" value="Genomic_DNA"/>
</dbReference>
<gene>
    <name evidence="6" type="ORF">HC031_19420</name>
</gene>
<protein>
    <submittedName>
        <fullName evidence="6">LLM class flavin-dependent oxidoreductase</fullName>
    </submittedName>
</protein>
<name>A0ABX0Y0J0_9ACTN</name>
<evidence type="ECO:0000313" key="7">
    <source>
        <dbReference type="Proteomes" id="UP000722989"/>
    </source>
</evidence>
<dbReference type="InterPro" id="IPR036661">
    <property type="entry name" value="Luciferase-like_sf"/>
</dbReference>
<evidence type="ECO:0000256" key="4">
    <source>
        <dbReference type="ARBA" id="ARBA00023033"/>
    </source>
</evidence>
<proteinExistence type="predicted"/>
<dbReference type="RefSeq" id="WP_167926777.1">
    <property type="nucleotide sequence ID" value="NZ_JAATVY010000014.1"/>
</dbReference>
<sequence>MVQVGLLLSDVPKSVSPAQQFGDVRRIVEAAQENGFKYIAIGQHFLYGELRWLQPVPLLARLAADVDPDVRLVTQIMIAPLYHPVMLAEEIATLDVVTEGRLIFGAGLGYRPEEFDYLDVPYQQRAGRFNESLELMKKLWTEETVNHQGKYWTLEDVHPHLFPVQQPHPPIWIGAHAIPGVRRAAKYGDAYACPPETPKHEVAERYAIVRDGFAERGKEFTAQPLRRNCLIADSREQAMVEYARVAQGRYLTYAKKGLDVMADTDLENEFAKAVSGHAVIGTPEDVVNQLTDLVTTLPVDPLLIRPQWPTMDCDETIAAIRRFGKEVVPAMNAITPRTDIPQESFRAPEAAE</sequence>
<evidence type="ECO:0000313" key="6">
    <source>
        <dbReference type="EMBL" id="NJC71871.1"/>
    </source>
</evidence>
<evidence type="ECO:0000256" key="1">
    <source>
        <dbReference type="ARBA" id="ARBA00022630"/>
    </source>
</evidence>
<reference evidence="6 7" key="1">
    <citation type="submission" date="2020-03" db="EMBL/GenBank/DDBJ databases">
        <title>WGS of the type strain of Planosporangium spp.</title>
        <authorList>
            <person name="Thawai C."/>
        </authorList>
    </citation>
    <scope>NUCLEOTIDE SEQUENCE [LARGE SCALE GENOMIC DNA]</scope>
    <source>
        <strain evidence="6 7">TBRC 5610</strain>
    </source>
</reference>
<accession>A0ABX0Y0J0</accession>
<evidence type="ECO:0000256" key="2">
    <source>
        <dbReference type="ARBA" id="ARBA00022643"/>
    </source>
</evidence>
<evidence type="ECO:0000259" key="5">
    <source>
        <dbReference type="Pfam" id="PF00296"/>
    </source>
</evidence>
<keyword evidence="7" id="KW-1185">Reference proteome</keyword>
<organism evidence="6 7">
    <name type="scientific">Planosporangium thailandense</name>
    <dbReference type="NCBI Taxonomy" id="765197"/>
    <lineage>
        <taxon>Bacteria</taxon>
        <taxon>Bacillati</taxon>
        <taxon>Actinomycetota</taxon>
        <taxon>Actinomycetes</taxon>
        <taxon>Micromonosporales</taxon>
        <taxon>Micromonosporaceae</taxon>
        <taxon>Planosporangium</taxon>
    </lineage>
</organism>
<dbReference type="Gene3D" id="3.20.20.30">
    <property type="entry name" value="Luciferase-like domain"/>
    <property type="match status" value="1"/>
</dbReference>
<keyword evidence="1" id="KW-0285">Flavoprotein</keyword>